<dbReference type="InterPro" id="IPR029056">
    <property type="entry name" value="Ribokinase-like"/>
</dbReference>
<dbReference type="Gene3D" id="3.40.1190.20">
    <property type="match status" value="1"/>
</dbReference>
<keyword evidence="8" id="KW-0963">Cytoplasm</keyword>
<proteinExistence type="inferred from homology"/>
<organism evidence="10 11">
    <name type="scientific">Botryobasidium botryosum (strain FD-172 SS1)</name>
    <dbReference type="NCBI Taxonomy" id="930990"/>
    <lineage>
        <taxon>Eukaryota</taxon>
        <taxon>Fungi</taxon>
        <taxon>Dikarya</taxon>
        <taxon>Basidiomycota</taxon>
        <taxon>Agaricomycotina</taxon>
        <taxon>Agaricomycetes</taxon>
        <taxon>Cantharellales</taxon>
        <taxon>Botryobasidiaceae</taxon>
        <taxon>Botryobasidium</taxon>
    </lineage>
</organism>
<evidence type="ECO:0000256" key="1">
    <source>
        <dbReference type="ARBA" id="ARBA00022553"/>
    </source>
</evidence>
<dbReference type="GO" id="GO:0110051">
    <property type="term" value="P:metabolite repair"/>
    <property type="evidence" value="ECO:0007669"/>
    <property type="project" value="TreeGrafter"/>
</dbReference>
<feature type="binding site" evidence="8">
    <location>
        <begin position="166"/>
        <end position="172"/>
    </location>
    <ligand>
        <name>(6S)-NADPHX</name>
        <dbReference type="ChEBI" id="CHEBI:64076"/>
    </ligand>
</feature>
<evidence type="ECO:0000313" key="11">
    <source>
        <dbReference type="Proteomes" id="UP000027195"/>
    </source>
</evidence>
<feature type="binding site" evidence="8">
    <location>
        <begin position="223"/>
        <end position="232"/>
    </location>
    <ligand>
        <name>ATP</name>
        <dbReference type="ChEBI" id="CHEBI:30616"/>
    </ligand>
</feature>
<feature type="binding site" evidence="8">
    <location>
        <position position="233"/>
    </location>
    <ligand>
        <name>(6S)-NADPHX</name>
        <dbReference type="ChEBI" id="CHEBI:64076"/>
    </ligand>
</feature>
<keyword evidence="5 8" id="KW-0520">NAD</keyword>
<comment type="similarity">
    <text evidence="8">Belongs to the NnrD/CARKD family.</text>
</comment>
<dbReference type="HAMAP" id="MF_01965">
    <property type="entry name" value="NADHX_dehydratase"/>
    <property type="match status" value="1"/>
</dbReference>
<comment type="cofactor">
    <cofactor evidence="8">
        <name>Mg(2+)</name>
        <dbReference type="ChEBI" id="CHEBI:18420"/>
    </cofactor>
</comment>
<evidence type="ECO:0000256" key="2">
    <source>
        <dbReference type="ARBA" id="ARBA00022741"/>
    </source>
</evidence>
<comment type="subcellular location">
    <subcellularLocation>
        <location evidence="8">Cytoplasm</location>
    </subcellularLocation>
</comment>
<dbReference type="STRING" id="930990.A0A067M4Y5"/>
<name>A0A067M4Y5_BOTB1</name>
<dbReference type="InterPro" id="IPR000631">
    <property type="entry name" value="CARKD"/>
</dbReference>
<dbReference type="FunFam" id="3.40.1190.20:FF:000023">
    <property type="entry name" value="ATP-dependent (S)-NAD(P)H-hydrate dehydratase"/>
    <property type="match status" value="1"/>
</dbReference>
<accession>A0A067M4Y5</accession>
<dbReference type="Pfam" id="PF01256">
    <property type="entry name" value="Carb_kinase"/>
    <property type="match status" value="1"/>
</dbReference>
<keyword evidence="4" id="KW-0521">NADP</keyword>
<dbReference type="PROSITE" id="PS51383">
    <property type="entry name" value="YJEF_C_3"/>
    <property type="match status" value="1"/>
</dbReference>
<dbReference type="EMBL" id="KL198128">
    <property type="protein sequence ID" value="KDQ06651.1"/>
    <property type="molecule type" value="Genomic_DNA"/>
</dbReference>
<dbReference type="Proteomes" id="UP000027195">
    <property type="component" value="Unassembled WGS sequence"/>
</dbReference>
<dbReference type="PANTHER" id="PTHR12592:SF0">
    <property type="entry name" value="ATP-DEPENDENT (S)-NAD(P)H-HYDRATE DEHYDRATASE"/>
    <property type="match status" value="1"/>
</dbReference>
<dbReference type="OrthoDB" id="8110916at2759"/>
<keyword evidence="1 8" id="KW-0597">Phosphoprotein</keyword>
<evidence type="ECO:0000313" key="10">
    <source>
        <dbReference type="EMBL" id="KDQ06651.1"/>
    </source>
</evidence>
<dbReference type="GO" id="GO:0005524">
    <property type="term" value="F:ATP binding"/>
    <property type="evidence" value="ECO:0007669"/>
    <property type="project" value="UniProtKB-KW"/>
</dbReference>
<dbReference type="CDD" id="cd01171">
    <property type="entry name" value="YXKO-related"/>
    <property type="match status" value="1"/>
</dbReference>
<evidence type="ECO:0000256" key="4">
    <source>
        <dbReference type="ARBA" id="ARBA00022857"/>
    </source>
</evidence>
<comment type="catalytic activity">
    <reaction evidence="7 8">
        <text>(6S)-NADPHX + ATP = ADP + phosphate + NADPH + H(+)</text>
        <dbReference type="Rhea" id="RHEA:32231"/>
        <dbReference type="ChEBI" id="CHEBI:15378"/>
        <dbReference type="ChEBI" id="CHEBI:30616"/>
        <dbReference type="ChEBI" id="CHEBI:43474"/>
        <dbReference type="ChEBI" id="CHEBI:57783"/>
        <dbReference type="ChEBI" id="CHEBI:64076"/>
        <dbReference type="ChEBI" id="CHEBI:456216"/>
        <dbReference type="EC" id="4.2.1.93"/>
    </reaction>
</comment>
<dbReference type="SUPFAM" id="SSF53613">
    <property type="entry name" value="Ribokinase-like"/>
    <property type="match status" value="1"/>
</dbReference>
<feature type="binding site" evidence="8">
    <location>
        <begin position="204"/>
        <end position="208"/>
    </location>
    <ligand>
        <name>ATP</name>
        <dbReference type="ChEBI" id="CHEBI:30616"/>
    </ligand>
</feature>
<keyword evidence="3 8" id="KW-0067">ATP-binding</keyword>
<dbReference type="HOGENOM" id="CLU_030651_0_0_1"/>
<evidence type="ECO:0000256" key="7">
    <source>
        <dbReference type="ARBA" id="ARBA00047472"/>
    </source>
</evidence>
<evidence type="ECO:0000256" key="6">
    <source>
        <dbReference type="ARBA" id="ARBA00023239"/>
    </source>
</evidence>
<dbReference type="FunCoup" id="A0A067M4Y5">
    <property type="interactions" value="19"/>
</dbReference>
<evidence type="ECO:0000256" key="5">
    <source>
        <dbReference type="ARBA" id="ARBA00023027"/>
    </source>
</evidence>
<evidence type="ECO:0000256" key="8">
    <source>
        <dbReference type="HAMAP-Rule" id="MF_03157"/>
    </source>
</evidence>
<protein>
    <recommendedName>
        <fullName evidence="8">ATP-dependent (S)-NAD(P)H-hydrate dehydratase</fullName>
        <ecNumber evidence="8">4.2.1.93</ecNumber>
    </recommendedName>
    <alternativeName>
        <fullName evidence="8">ATP-dependent NAD(P)HX dehydratase</fullName>
    </alternativeName>
</protein>
<keyword evidence="6 8" id="KW-0456">Lyase</keyword>
<evidence type="ECO:0000259" key="9">
    <source>
        <dbReference type="PROSITE" id="PS51383"/>
    </source>
</evidence>
<keyword evidence="2 8" id="KW-0547">Nucleotide-binding</keyword>
<dbReference type="EC" id="4.2.1.93" evidence="8"/>
<feature type="domain" description="YjeF C-terminal" evidence="9">
    <location>
        <begin position="9"/>
        <end position="307"/>
    </location>
</feature>
<dbReference type="NCBIfam" id="TIGR00196">
    <property type="entry name" value="yjeF_cterm"/>
    <property type="match status" value="1"/>
</dbReference>
<dbReference type="InParanoid" id="A0A067M4Y5"/>
<sequence length="320" mass="34205">MSYKAARPIIEQIKQIIPPLSSKLHKGQAGRIGIVGGSLEYTGAPFFSAISAFRLGVDLSHVICDPSAGYVIKSYSPDLIVHPILSPRSSPQELKEQFTSLLSRLHVLVIGPGLGRDEYMQNYARLLMQLAREREMYVVIDADGLYMVQNNPDLVKGYNRVVLTPNVVEFGRLCDTMNVPKDSPKGEIAALLARALGNVTILQKGSSDIISTGEATEVVDEPGGLKRAGGQGDILSGLVGCFLAWGKAYSELSKSDSDVPQHLIPLLAGVAGSILTRTAAHIAFGKLGRGMLTSDMIGEIGPAYEKHFGAAGEKGFKGSL</sequence>
<dbReference type="AlphaFoldDB" id="A0A067M4Y5"/>
<evidence type="ECO:0000256" key="3">
    <source>
        <dbReference type="ARBA" id="ARBA00022840"/>
    </source>
</evidence>
<dbReference type="PANTHER" id="PTHR12592">
    <property type="entry name" value="ATP-DEPENDENT (S)-NAD(P)H-HYDRATE DEHYDRATASE FAMILY MEMBER"/>
    <property type="match status" value="1"/>
</dbReference>
<gene>
    <name evidence="10" type="ORF">BOTBODRAFT_167919</name>
</gene>
<dbReference type="GO" id="GO:0047453">
    <property type="term" value="F:ATP-dependent NAD(P)H-hydrate dehydratase activity"/>
    <property type="evidence" value="ECO:0007669"/>
    <property type="project" value="UniProtKB-UniRule"/>
</dbReference>
<dbReference type="GO" id="GO:0005737">
    <property type="term" value="C:cytoplasm"/>
    <property type="evidence" value="ECO:0007669"/>
    <property type="project" value="UniProtKB-SubCell"/>
</dbReference>
<reference evidence="11" key="1">
    <citation type="journal article" date="2014" name="Proc. Natl. Acad. Sci. U.S.A.">
        <title>Extensive sampling of basidiomycete genomes demonstrates inadequacy of the white-rot/brown-rot paradigm for wood decay fungi.</title>
        <authorList>
            <person name="Riley R."/>
            <person name="Salamov A.A."/>
            <person name="Brown D.W."/>
            <person name="Nagy L.G."/>
            <person name="Floudas D."/>
            <person name="Held B.W."/>
            <person name="Levasseur A."/>
            <person name="Lombard V."/>
            <person name="Morin E."/>
            <person name="Otillar R."/>
            <person name="Lindquist E.A."/>
            <person name="Sun H."/>
            <person name="LaButti K.M."/>
            <person name="Schmutz J."/>
            <person name="Jabbour D."/>
            <person name="Luo H."/>
            <person name="Baker S.E."/>
            <person name="Pisabarro A.G."/>
            <person name="Walton J.D."/>
            <person name="Blanchette R.A."/>
            <person name="Henrissat B."/>
            <person name="Martin F."/>
            <person name="Cullen D."/>
            <person name="Hibbett D.S."/>
            <person name="Grigoriev I.V."/>
        </authorList>
    </citation>
    <scope>NUCLEOTIDE SEQUENCE [LARGE SCALE GENOMIC DNA]</scope>
    <source>
        <strain evidence="11">FD-172 SS1</strain>
    </source>
</reference>
<feature type="binding site" evidence="8">
    <location>
        <position position="113"/>
    </location>
    <ligand>
        <name>(6S)-NADPHX</name>
        <dbReference type="ChEBI" id="CHEBI:64076"/>
    </ligand>
</feature>
<comment type="function">
    <text evidence="8">Catalyzes the dehydration of the S-form of NAD(P)HX at the expense of ATP, which is converted to ADP. Together with NAD(P)HX epimerase, which catalyzes the epimerization of the S- and R-forms, the enzyme allows the repair of both epimers of NAD(P)HX, a damaged form of NAD(P)H that is a result of enzymatic or heat-dependent hydration.</text>
</comment>
<dbReference type="GO" id="GO:0046496">
    <property type="term" value="P:nicotinamide nucleotide metabolic process"/>
    <property type="evidence" value="ECO:0007669"/>
    <property type="project" value="UniProtKB-UniRule"/>
</dbReference>
<keyword evidence="11" id="KW-1185">Reference proteome</keyword>
<comment type="catalytic activity">
    <reaction evidence="8">
        <text>(6S)-NADHX + ATP = ADP + phosphate + NADH + H(+)</text>
        <dbReference type="Rhea" id="RHEA:19017"/>
        <dbReference type="ChEBI" id="CHEBI:15378"/>
        <dbReference type="ChEBI" id="CHEBI:30616"/>
        <dbReference type="ChEBI" id="CHEBI:43474"/>
        <dbReference type="ChEBI" id="CHEBI:57945"/>
        <dbReference type="ChEBI" id="CHEBI:64074"/>
        <dbReference type="ChEBI" id="CHEBI:456216"/>
        <dbReference type="EC" id="4.2.1.93"/>
    </reaction>
</comment>